<proteinExistence type="predicted"/>
<organism evidence="1 2">
    <name type="scientific">Trichinella pseudospiralis</name>
    <name type="common">Parasitic roundworm</name>
    <dbReference type="NCBI Taxonomy" id="6337"/>
    <lineage>
        <taxon>Eukaryota</taxon>
        <taxon>Metazoa</taxon>
        <taxon>Ecdysozoa</taxon>
        <taxon>Nematoda</taxon>
        <taxon>Enoplea</taxon>
        <taxon>Dorylaimia</taxon>
        <taxon>Trichinellida</taxon>
        <taxon>Trichinellidae</taxon>
        <taxon>Trichinella</taxon>
    </lineage>
</organism>
<evidence type="ECO:0000313" key="2">
    <source>
        <dbReference type="Proteomes" id="UP000054815"/>
    </source>
</evidence>
<comment type="caution">
    <text evidence="1">The sequence shown here is derived from an EMBL/GenBank/DDBJ whole genome shotgun (WGS) entry which is preliminary data.</text>
</comment>
<reference evidence="1 2" key="1">
    <citation type="submission" date="2015-01" db="EMBL/GenBank/DDBJ databases">
        <title>Evolution of Trichinella species and genotypes.</title>
        <authorList>
            <person name="Korhonen P.K."/>
            <person name="Edoardo P."/>
            <person name="Giuseppe L.R."/>
            <person name="Gasser R.B."/>
        </authorList>
    </citation>
    <scope>NUCLEOTIDE SEQUENCE [LARGE SCALE GENOMIC DNA]</scope>
    <source>
        <strain evidence="1">ISS141</strain>
    </source>
</reference>
<dbReference type="EMBL" id="JYDU01000010">
    <property type="protein sequence ID" value="KRY00123.1"/>
    <property type="molecule type" value="Genomic_DNA"/>
</dbReference>
<sequence length="102" mass="11623">MKYYPIAIIGRHQITLLHRFTDNSARKQLLGSLEVQTEKILRRLLRTTGSSRLRKCYVGCYELVVTAFTRACDGGTRTLEQFLKAVAYDFLETAGKFCTSDP</sequence>
<protein>
    <submittedName>
        <fullName evidence="1">Uncharacterized protein</fullName>
    </submittedName>
</protein>
<dbReference type="AlphaFoldDB" id="A0A0V0YIV0"/>
<gene>
    <name evidence="1" type="ORF">T4E_8836</name>
</gene>
<name>A0A0V0YIV0_TRIPS</name>
<dbReference type="Proteomes" id="UP000054815">
    <property type="component" value="Unassembled WGS sequence"/>
</dbReference>
<accession>A0A0V0YIV0</accession>
<evidence type="ECO:0000313" key="1">
    <source>
        <dbReference type="EMBL" id="KRY00123.1"/>
    </source>
</evidence>